<feature type="transmembrane region" description="Helical" evidence="2">
    <location>
        <begin position="68"/>
        <end position="86"/>
    </location>
</feature>
<accession>A0A8J4QE20</accession>
<dbReference type="OrthoDB" id="783427at2759"/>
<feature type="compositionally biased region" description="Basic and acidic residues" evidence="1">
    <location>
        <begin position="22"/>
        <end position="38"/>
    </location>
</feature>
<comment type="caution">
    <text evidence="3">The sequence shown here is derived from an EMBL/GenBank/DDBJ whole genome shotgun (WGS) entry which is preliminary data.</text>
</comment>
<dbReference type="AlphaFoldDB" id="A0A8J4QE20"/>
<feature type="region of interest" description="Disordered" evidence="1">
    <location>
        <begin position="137"/>
        <end position="156"/>
    </location>
</feature>
<proteinExistence type="predicted"/>
<reference evidence="3" key="1">
    <citation type="submission" date="2020-03" db="EMBL/GenBank/DDBJ databases">
        <title>Castanea mollissima Vanexum genome sequencing.</title>
        <authorList>
            <person name="Staton M."/>
        </authorList>
    </citation>
    <scope>NUCLEOTIDE SEQUENCE</scope>
    <source>
        <tissue evidence="3">Leaf</tissue>
    </source>
</reference>
<keyword evidence="2" id="KW-1133">Transmembrane helix</keyword>
<keyword evidence="2" id="KW-0812">Transmembrane</keyword>
<protein>
    <recommendedName>
        <fullName evidence="5">Transmembrane protein</fullName>
    </recommendedName>
</protein>
<dbReference type="Proteomes" id="UP000737018">
    <property type="component" value="Unassembled WGS sequence"/>
</dbReference>
<evidence type="ECO:0000313" key="4">
    <source>
        <dbReference type="Proteomes" id="UP000737018"/>
    </source>
</evidence>
<gene>
    <name evidence="3" type="ORF">CMV_025126</name>
</gene>
<dbReference type="PANTHER" id="PTHR35297:SF2">
    <property type="entry name" value="PROTEIN, PUTATIVE-RELATED"/>
    <property type="match status" value="1"/>
</dbReference>
<keyword evidence="2" id="KW-0472">Membrane</keyword>
<organism evidence="3 4">
    <name type="scientific">Castanea mollissima</name>
    <name type="common">Chinese chestnut</name>
    <dbReference type="NCBI Taxonomy" id="60419"/>
    <lineage>
        <taxon>Eukaryota</taxon>
        <taxon>Viridiplantae</taxon>
        <taxon>Streptophyta</taxon>
        <taxon>Embryophyta</taxon>
        <taxon>Tracheophyta</taxon>
        <taxon>Spermatophyta</taxon>
        <taxon>Magnoliopsida</taxon>
        <taxon>eudicotyledons</taxon>
        <taxon>Gunneridae</taxon>
        <taxon>Pentapetalae</taxon>
        <taxon>rosids</taxon>
        <taxon>fabids</taxon>
        <taxon>Fagales</taxon>
        <taxon>Fagaceae</taxon>
        <taxon>Castanea</taxon>
    </lineage>
</organism>
<keyword evidence="4" id="KW-1185">Reference proteome</keyword>
<sequence>MQRQSLGSPVSKLHHSHGGGSSKDDDTPITDIDSKRIEDDDDEEHKTTKLHRQSLSFTLSPPPKPEKFIHVIPILTLLCFLILYLCSHSPSQSDLAQFNGFKLPAQHRDKIDDVGRFIELQKSDVLAIRSLRNLQELRGRKPRSPKSRFHRKHADF</sequence>
<dbReference type="EMBL" id="JRKL02006456">
    <property type="protein sequence ID" value="KAF3948933.1"/>
    <property type="molecule type" value="Genomic_DNA"/>
</dbReference>
<feature type="compositionally biased region" description="Basic residues" evidence="1">
    <location>
        <begin position="140"/>
        <end position="156"/>
    </location>
</feature>
<evidence type="ECO:0000313" key="3">
    <source>
        <dbReference type="EMBL" id="KAF3948933.1"/>
    </source>
</evidence>
<evidence type="ECO:0000256" key="1">
    <source>
        <dbReference type="SAM" id="MobiDB-lite"/>
    </source>
</evidence>
<name>A0A8J4QE20_9ROSI</name>
<feature type="region of interest" description="Disordered" evidence="1">
    <location>
        <begin position="1"/>
        <end position="63"/>
    </location>
</feature>
<dbReference type="PANTHER" id="PTHR35297">
    <property type="entry name" value="PROTEIN, PUTATIVE-RELATED"/>
    <property type="match status" value="1"/>
</dbReference>
<evidence type="ECO:0000256" key="2">
    <source>
        <dbReference type="SAM" id="Phobius"/>
    </source>
</evidence>
<evidence type="ECO:0008006" key="5">
    <source>
        <dbReference type="Google" id="ProtNLM"/>
    </source>
</evidence>